<feature type="transmembrane region" description="Helical" evidence="1">
    <location>
        <begin position="12"/>
        <end position="35"/>
    </location>
</feature>
<evidence type="ECO:0000256" key="1">
    <source>
        <dbReference type="SAM" id="Phobius"/>
    </source>
</evidence>
<reference evidence="2 3" key="1">
    <citation type="submission" date="2021-06" db="EMBL/GenBank/DDBJ databases">
        <title>Bacillus sp. RD4P76, an endophyte from a halophyte.</title>
        <authorList>
            <person name="Sun J.-Q."/>
        </authorList>
    </citation>
    <scope>NUCLEOTIDE SEQUENCE [LARGE SCALE GENOMIC DNA]</scope>
    <source>
        <strain evidence="2 3">JCM 17098</strain>
    </source>
</reference>
<dbReference type="Proteomes" id="UP000790580">
    <property type="component" value="Unassembled WGS sequence"/>
</dbReference>
<accession>A0ABS6JUE0</accession>
<protein>
    <submittedName>
        <fullName evidence="2">YufK family protein</fullName>
    </submittedName>
</protein>
<gene>
    <name evidence="2" type="ORF">KS407_05240</name>
</gene>
<evidence type="ECO:0000313" key="3">
    <source>
        <dbReference type="Proteomes" id="UP000790580"/>
    </source>
</evidence>
<keyword evidence="1" id="KW-0472">Membrane</keyword>
<dbReference type="InterPro" id="IPR035289">
    <property type="entry name" value="DUF5366"/>
</dbReference>
<name>A0ABS6JUE0_9BACI</name>
<feature type="transmembrane region" description="Helical" evidence="1">
    <location>
        <begin position="98"/>
        <end position="114"/>
    </location>
</feature>
<dbReference type="Pfam" id="PF17328">
    <property type="entry name" value="DUF5366"/>
    <property type="match status" value="1"/>
</dbReference>
<feature type="transmembrane region" description="Helical" evidence="1">
    <location>
        <begin position="56"/>
        <end position="78"/>
    </location>
</feature>
<keyword evidence="1" id="KW-0812">Transmembrane</keyword>
<keyword evidence="1" id="KW-1133">Transmembrane helix</keyword>
<dbReference type="RefSeq" id="WP_088074545.1">
    <property type="nucleotide sequence ID" value="NZ_JAHQCR010000021.1"/>
</dbReference>
<feature type="transmembrane region" description="Helical" evidence="1">
    <location>
        <begin position="145"/>
        <end position="173"/>
    </location>
</feature>
<dbReference type="EMBL" id="JAHQCR010000021">
    <property type="protein sequence ID" value="MBU9720852.1"/>
    <property type="molecule type" value="Genomic_DNA"/>
</dbReference>
<organism evidence="2 3">
    <name type="scientific">Evansella alkalicola</name>
    <dbReference type="NCBI Taxonomy" id="745819"/>
    <lineage>
        <taxon>Bacteria</taxon>
        <taxon>Bacillati</taxon>
        <taxon>Bacillota</taxon>
        <taxon>Bacilli</taxon>
        <taxon>Bacillales</taxon>
        <taxon>Bacillaceae</taxon>
        <taxon>Evansella</taxon>
    </lineage>
</organism>
<comment type="caution">
    <text evidence="2">The sequence shown here is derived from an EMBL/GenBank/DDBJ whole genome shotgun (WGS) entry which is preliminary data.</text>
</comment>
<evidence type="ECO:0000313" key="2">
    <source>
        <dbReference type="EMBL" id="MBU9720852.1"/>
    </source>
</evidence>
<keyword evidence="3" id="KW-1185">Reference proteome</keyword>
<proteinExistence type="predicted"/>
<sequence length="185" mass="21452">MKNTYLTSHFPLISIILFSLSYSIFFENITINYLVDIGLFEGMIEFFSERGIHLTLLFLLWLFFFMLFSALKLIANTINELSLLFFSKDEEGTDLKNVRGGAWIFLITSLLSIAATFNLYLLTGLIILSCFTYFIYFIYKLGDSLTFLSLIGIIFFHMFFWFSFILAIVYALLKLYNSLIASLPI</sequence>